<reference evidence="1 2" key="1">
    <citation type="journal article" date="2018" name="Front. Plant Sci.">
        <title>Red Clover (Trifolium pratense) and Zigzag Clover (T. medium) - A Picture of Genomic Similarities and Differences.</title>
        <authorList>
            <person name="Dluhosova J."/>
            <person name="Istvanek J."/>
            <person name="Nedelnik J."/>
            <person name="Repkova J."/>
        </authorList>
    </citation>
    <scope>NUCLEOTIDE SEQUENCE [LARGE SCALE GENOMIC DNA]</scope>
    <source>
        <strain evidence="2">cv. 10/8</strain>
        <tissue evidence="1">Leaf</tissue>
    </source>
</reference>
<evidence type="ECO:0000313" key="2">
    <source>
        <dbReference type="Proteomes" id="UP000265520"/>
    </source>
</evidence>
<accession>A0A392USP3</accession>
<organism evidence="1 2">
    <name type="scientific">Trifolium medium</name>
    <dbReference type="NCBI Taxonomy" id="97028"/>
    <lineage>
        <taxon>Eukaryota</taxon>
        <taxon>Viridiplantae</taxon>
        <taxon>Streptophyta</taxon>
        <taxon>Embryophyta</taxon>
        <taxon>Tracheophyta</taxon>
        <taxon>Spermatophyta</taxon>
        <taxon>Magnoliopsida</taxon>
        <taxon>eudicotyledons</taxon>
        <taxon>Gunneridae</taxon>
        <taxon>Pentapetalae</taxon>
        <taxon>rosids</taxon>
        <taxon>fabids</taxon>
        <taxon>Fabales</taxon>
        <taxon>Fabaceae</taxon>
        <taxon>Papilionoideae</taxon>
        <taxon>50 kb inversion clade</taxon>
        <taxon>NPAAA clade</taxon>
        <taxon>Hologalegina</taxon>
        <taxon>IRL clade</taxon>
        <taxon>Trifolieae</taxon>
        <taxon>Trifolium</taxon>
    </lineage>
</organism>
<gene>
    <name evidence="1" type="ORF">A2U01_0100315</name>
</gene>
<dbReference type="Proteomes" id="UP000265520">
    <property type="component" value="Unassembled WGS sequence"/>
</dbReference>
<protein>
    <submittedName>
        <fullName evidence="1">Uncharacterized protein</fullName>
    </submittedName>
</protein>
<proteinExistence type="predicted"/>
<comment type="caution">
    <text evidence="1">The sequence shown here is derived from an EMBL/GenBank/DDBJ whole genome shotgun (WGS) entry which is preliminary data.</text>
</comment>
<sequence length="56" mass="5762">AVPFSDAAVAGKSDRPSSSYYLALEHVTDAVVTGELRAATSILELVSPAGTVAERD</sequence>
<dbReference type="EMBL" id="LXQA010964922">
    <property type="protein sequence ID" value="MCI79044.1"/>
    <property type="molecule type" value="Genomic_DNA"/>
</dbReference>
<evidence type="ECO:0000313" key="1">
    <source>
        <dbReference type="EMBL" id="MCI79044.1"/>
    </source>
</evidence>
<keyword evidence="2" id="KW-1185">Reference proteome</keyword>
<feature type="non-terminal residue" evidence="1">
    <location>
        <position position="1"/>
    </location>
</feature>
<name>A0A392USP3_9FABA</name>
<dbReference type="AlphaFoldDB" id="A0A392USP3"/>